<proteinExistence type="inferred from homology"/>
<dbReference type="GO" id="GO:0005524">
    <property type="term" value="F:ATP binding"/>
    <property type="evidence" value="ECO:0007669"/>
    <property type="project" value="UniProtKB-KW"/>
</dbReference>
<comment type="similarity">
    <text evidence="1 7">Belongs to the aminoglycoside phosphotransferase family.</text>
</comment>
<feature type="active site" description="Proton acceptor" evidence="8">
    <location>
        <position position="177"/>
    </location>
</feature>
<evidence type="ECO:0000256" key="1">
    <source>
        <dbReference type="ARBA" id="ARBA00006219"/>
    </source>
</evidence>
<evidence type="ECO:0000256" key="3">
    <source>
        <dbReference type="ARBA" id="ARBA00022741"/>
    </source>
</evidence>
<dbReference type="Proteomes" id="UP000235739">
    <property type="component" value="Unassembled WGS sequence"/>
</dbReference>
<dbReference type="GO" id="GO:0046677">
    <property type="term" value="P:response to antibiotic"/>
    <property type="evidence" value="ECO:0007669"/>
    <property type="project" value="UniProtKB-KW"/>
</dbReference>
<evidence type="ECO:0000256" key="5">
    <source>
        <dbReference type="ARBA" id="ARBA00022840"/>
    </source>
</evidence>
<keyword evidence="2 7" id="KW-0808">Transferase</keyword>
<evidence type="ECO:0000256" key="9">
    <source>
        <dbReference type="PIRSR" id="PIRSR000706-2"/>
    </source>
</evidence>
<dbReference type="AlphaFoldDB" id="A0A2N7S044"/>
<dbReference type="InterPro" id="IPR011009">
    <property type="entry name" value="Kinase-like_dom_sf"/>
</dbReference>
<dbReference type="GO" id="GO:0046872">
    <property type="term" value="F:metal ion binding"/>
    <property type="evidence" value="ECO:0007669"/>
    <property type="project" value="UniProtKB-KW"/>
</dbReference>
<name>A0A2N7S044_9MICC</name>
<evidence type="ECO:0000256" key="8">
    <source>
        <dbReference type="PIRSR" id="PIRSR000706-1"/>
    </source>
</evidence>
<dbReference type="CDD" id="cd05150">
    <property type="entry name" value="APH"/>
    <property type="match status" value="1"/>
</dbReference>
<sequence length="251" mass="27101">MGSTRVISGPPPADHPIPPAVRAAAGPEEIEGIWQNALGGVTYRIGNGERTRFAKWSPGCPPEEECDLTAEAQRMSWAGEFIRVPEVLSCEDHADGQLLVTAALHGHSAASSLGKSDPARSARAVGQGLRQMHDALPVGACPFDWDLESRIHHLPAGQRAELLAEAPELDLVVCHGDACLPNTIITDDHALSAHVDMGKLGLADRWADLAIAAWSTEWNYGPGFEQYVYAGYCTEPDERKIAFYRGVWDAT</sequence>
<protein>
    <submittedName>
        <fullName evidence="11">Aminoglycoside 3'-phosphotransferase</fullName>
    </submittedName>
</protein>
<keyword evidence="3 7" id="KW-0547">Nucleotide-binding</keyword>
<dbReference type="EMBL" id="PNQX01000002">
    <property type="protein sequence ID" value="PMQ19509.1"/>
    <property type="molecule type" value="Genomic_DNA"/>
</dbReference>
<gene>
    <name evidence="11" type="ORF">CIK84_12590</name>
</gene>
<dbReference type="RefSeq" id="WP_041648329.1">
    <property type="nucleotide sequence ID" value="NZ_JABUYH010000032.1"/>
</dbReference>
<keyword evidence="5 7" id="KW-0067">ATP-binding</keyword>
<evidence type="ECO:0000256" key="6">
    <source>
        <dbReference type="ARBA" id="ARBA00023251"/>
    </source>
</evidence>
<dbReference type="GO" id="GO:0016773">
    <property type="term" value="F:phosphotransferase activity, alcohol group as acceptor"/>
    <property type="evidence" value="ECO:0007669"/>
    <property type="project" value="InterPro"/>
</dbReference>
<reference evidence="11 12" key="1">
    <citation type="journal article" date="2017" name="Elife">
        <title>Extensive horizontal gene transfer in cheese-associated bacteria.</title>
        <authorList>
            <person name="Bonham K.S."/>
            <person name="Wolfe B.E."/>
            <person name="Dutton R.J."/>
        </authorList>
    </citation>
    <scope>NUCLEOTIDE SEQUENCE [LARGE SCALE GENOMIC DNA]</scope>
    <source>
        <strain evidence="11 12">JB182</strain>
    </source>
</reference>
<keyword evidence="9" id="KW-0479">Metal-binding</keyword>
<evidence type="ECO:0000313" key="12">
    <source>
        <dbReference type="Proteomes" id="UP000235739"/>
    </source>
</evidence>
<feature type="binding site" evidence="9">
    <location>
        <position position="196"/>
    </location>
    <ligand>
        <name>Mg(2+)</name>
        <dbReference type="ChEBI" id="CHEBI:18420"/>
    </ligand>
</feature>
<evidence type="ECO:0000313" key="11">
    <source>
        <dbReference type="EMBL" id="PMQ19509.1"/>
    </source>
</evidence>
<keyword evidence="9" id="KW-0460">Magnesium</keyword>
<dbReference type="InterPro" id="IPR024165">
    <property type="entry name" value="Kan/Strep_kinase"/>
</dbReference>
<evidence type="ECO:0000256" key="2">
    <source>
        <dbReference type="ARBA" id="ARBA00022679"/>
    </source>
</evidence>
<dbReference type="Pfam" id="PF01636">
    <property type="entry name" value="APH"/>
    <property type="match status" value="1"/>
</dbReference>
<feature type="binding site" evidence="9">
    <location>
        <position position="182"/>
    </location>
    <ligand>
        <name>Mg(2+)</name>
        <dbReference type="ChEBI" id="CHEBI:18420"/>
    </ligand>
</feature>
<organism evidence="11 12">
    <name type="scientific">Glutamicibacter arilaitensis</name>
    <dbReference type="NCBI Taxonomy" id="256701"/>
    <lineage>
        <taxon>Bacteria</taxon>
        <taxon>Bacillati</taxon>
        <taxon>Actinomycetota</taxon>
        <taxon>Actinomycetes</taxon>
        <taxon>Micrococcales</taxon>
        <taxon>Micrococcaceae</taxon>
        <taxon>Glutamicibacter</taxon>
    </lineage>
</organism>
<dbReference type="Gene3D" id="3.90.1200.10">
    <property type="match status" value="1"/>
</dbReference>
<keyword evidence="4 7" id="KW-0418">Kinase</keyword>
<dbReference type="GeneID" id="303183928"/>
<accession>A0A2N7S044</accession>
<dbReference type="SUPFAM" id="SSF56112">
    <property type="entry name" value="Protein kinase-like (PK-like)"/>
    <property type="match status" value="1"/>
</dbReference>
<dbReference type="Gene3D" id="3.30.200.20">
    <property type="entry name" value="Phosphorylase Kinase, domain 1"/>
    <property type="match status" value="1"/>
</dbReference>
<dbReference type="PIRSF" id="PIRSF000706">
    <property type="entry name" value="Kanamycin_kin"/>
    <property type="match status" value="1"/>
</dbReference>
<evidence type="ECO:0000259" key="10">
    <source>
        <dbReference type="Pfam" id="PF01636"/>
    </source>
</evidence>
<dbReference type="InterPro" id="IPR002575">
    <property type="entry name" value="Aminoglycoside_PTrfase"/>
</dbReference>
<evidence type="ECO:0000256" key="7">
    <source>
        <dbReference type="PIRNR" id="PIRNR000706"/>
    </source>
</evidence>
<keyword evidence="6 7" id="KW-0046">Antibiotic resistance</keyword>
<dbReference type="GO" id="GO:0016301">
    <property type="term" value="F:kinase activity"/>
    <property type="evidence" value="ECO:0007669"/>
    <property type="project" value="UniProtKB-KW"/>
</dbReference>
<comment type="caution">
    <text evidence="11">The sequence shown here is derived from an EMBL/GenBank/DDBJ whole genome shotgun (WGS) entry which is preliminary data.</text>
</comment>
<evidence type="ECO:0000256" key="4">
    <source>
        <dbReference type="ARBA" id="ARBA00022777"/>
    </source>
</evidence>
<feature type="domain" description="Aminoglycoside phosphotransferase" evidence="10">
    <location>
        <begin position="42"/>
        <end position="243"/>
    </location>
</feature>